<evidence type="ECO:0000313" key="2">
    <source>
        <dbReference type="Proteomes" id="UP000094329"/>
    </source>
</evidence>
<evidence type="ECO:0000313" key="1">
    <source>
        <dbReference type="EMBL" id="ODN41067.1"/>
    </source>
</evidence>
<name>A0ABX2ZWR7_9GAMM</name>
<proteinExistence type="predicted"/>
<dbReference type="RefSeq" id="WP_069314466.1">
    <property type="nucleotide sequence ID" value="NZ_MDTU01000007.1"/>
</dbReference>
<dbReference type="EMBL" id="MDTU01000007">
    <property type="protein sequence ID" value="ODN41067.1"/>
    <property type="molecule type" value="Genomic_DNA"/>
</dbReference>
<organism evidence="1 2">
    <name type="scientific">Piscirickettsia litoralis</name>
    <dbReference type="NCBI Taxonomy" id="1891921"/>
    <lineage>
        <taxon>Bacteria</taxon>
        <taxon>Pseudomonadati</taxon>
        <taxon>Pseudomonadota</taxon>
        <taxon>Gammaproteobacteria</taxon>
        <taxon>Thiotrichales</taxon>
        <taxon>Piscirickettsiaceae</taxon>
        <taxon>Piscirickettsia</taxon>
    </lineage>
</organism>
<sequence>MPIKSRPITKSDAHVNTVLTSASVCEVNTNQNYVHGSISPILPVPHTSDEYIVYNRSSWTRSQMQKRSPGTVAAEANFDFSKDLFKCEQYALLSRITDEDRANADSVFELDKNTSLFLTQQMLLFKEKKACSDYFQPGVWATEMEGIASGTPNSNQFIQFNQANSTPIETMNNILDNTEEKTGGFRPNSLTMPRRVFTALKNNEEIIDRVKYNGATKGGASYVSAQAIAELLEVDEIKIMNATQNIEAEKASDNPDLKFINNDSMLLQYKSKAATNSRIATACRTFQWKGLYGAKKGHRILKFRNEETHSDIIEIQSCFVNKVTCPDMGVLLTNCIGEKVALAAPKDQTKKAA</sequence>
<evidence type="ECO:0008006" key="3">
    <source>
        <dbReference type="Google" id="ProtNLM"/>
    </source>
</evidence>
<dbReference type="InterPro" id="IPR053738">
    <property type="entry name" value="Lambda_capsid_assembly"/>
</dbReference>
<comment type="caution">
    <text evidence="1">The sequence shown here is derived from an EMBL/GenBank/DDBJ whole genome shotgun (WGS) entry which is preliminary data.</text>
</comment>
<keyword evidence="2" id="KW-1185">Reference proteome</keyword>
<accession>A0ABX2ZWR7</accession>
<protein>
    <recommendedName>
        <fullName evidence="3">Phage capsid protein</fullName>
    </recommendedName>
</protein>
<dbReference type="Proteomes" id="UP000094329">
    <property type="component" value="Unassembled WGS sequence"/>
</dbReference>
<gene>
    <name evidence="1" type="ORF">BGC07_18135</name>
</gene>
<reference evidence="1 2" key="1">
    <citation type="submission" date="2016-08" db="EMBL/GenBank/DDBJ databases">
        <title>Draft genome sequence of Candidatus Piscirickettsia litoralis, from seawater.</title>
        <authorList>
            <person name="Wan X."/>
            <person name="Lee A.J."/>
            <person name="Hou S."/>
            <person name="Donachie S.P."/>
        </authorList>
    </citation>
    <scope>NUCLEOTIDE SEQUENCE [LARGE SCALE GENOMIC DNA]</scope>
    <source>
        <strain evidence="1 2">Y2</strain>
    </source>
</reference>
<dbReference type="Gene3D" id="3.90.1690.10">
    <property type="entry name" value="phage-related protein like domain"/>
    <property type="match status" value="1"/>
</dbReference>